<name>A0A846QMU7_9BACT</name>
<reference evidence="2 3" key="1">
    <citation type="submission" date="2020-03" db="EMBL/GenBank/DDBJ databases">
        <title>Genomic Encyclopedia of Type Strains, Phase IV (KMG-IV): sequencing the most valuable type-strain genomes for metagenomic binning, comparative biology and taxonomic classification.</title>
        <authorList>
            <person name="Goeker M."/>
        </authorList>
    </citation>
    <scope>NUCLEOTIDE SEQUENCE [LARGE SCALE GENOMIC DNA]</scope>
    <source>
        <strain evidence="2 3">DSM 24233</strain>
    </source>
</reference>
<keyword evidence="1" id="KW-0812">Transmembrane</keyword>
<dbReference type="RefSeq" id="WP_167939693.1">
    <property type="nucleotide sequence ID" value="NZ_JAATJA010000001.1"/>
</dbReference>
<evidence type="ECO:0000256" key="1">
    <source>
        <dbReference type="SAM" id="Phobius"/>
    </source>
</evidence>
<feature type="transmembrane region" description="Helical" evidence="1">
    <location>
        <begin position="12"/>
        <end position="32"/>
    </location>
</feature>
<evidence type="ECO:0000313" key="3">
    <source>
        <dbReference type="Proteomes" id="UP000580856"/>
    </source>
</evidence>
<feature type="transmembrane region" description="Helical" evidence="1">
    <location>
        <begin position="155"/>
        <end position="174"/>
    </location>
</feature>
<gene>
    <name evidence="2" type="ORF">GGQ74_000204</name>
</gene>
<feature type="transmembrane region" description="Helical" evidence="1">
    <location>
        <begin position="121"/>
        <end position="143"/>
    </location>
</feature>
<feature type="transmembrane region" description="Helical" evidence="1">
    <location>
        <begin position="44"/>
        <end position="63"/>
    </location>
</feature>
<comment type="caution">
    <text evidence="2">The sequence shown here is derived from an EMBL/GenBank/DDBJ whole genome shotgun (WGS) entry which is preliminary data.</text>
</comment>
<dbReference type="AlphaFoldDB" id="A0A846QMU7"/>
<sequence length="193" mass="20602">MTTLRATFSFGTTQVIFLGLIIAMDFSLGMILKNVLEPTGLLAIVRVDLVVPVMLVLLTRLIIDRFGTLIVYELVFATLAMAAMPASYGLPGPLKLIPALAQGLTYDVLLSALAGLPRARLYAAAILGGIVSTCVLMLLKVALGMPWFCVTKVLFGTQMATSLAVNALGAWLALRVWQRIGHTHLVAHIGAQA</sequence>
<organism evidence="2 3">
    <name type="scientific">Desulfobaculum xiamenense</name>
    <dbReference type="NCBI Taxonomy" id="995050"/>
    <lineage>
        <taxon>Bacteria</taxon>
        <taxon>Pseudomonadati</taxon>
        <taxon>Thermodesulfobacteriota</taxon>
        <taxon>Desulfovibrionia</taxon>
        <taxon>Desulfovibrionales</taxon>
        <taxon>Desulfovibrionaceae</taxon>
        <taxon>Desulfobaculum</taxon>
    </lineage>
</organism>
<keyword evidence="1" id="KW-0472">Membrane</keyword>
<evidence type="ECO:0000313" key="2">
    <source>
        <dbReference type="EMBL" id="NJB66564.1"/>
    </source>
</evidence>
<proteinExistence type="predicted"/>
<dbReference type="EMBL" id="JAATJA010000001">
    <property type="protein sequence ID" value="NJB66564.1"/>
    <property type="molecule type" value="Genomic_DNA"/>
</dbReference>
<protein>
    <submittedName>
        <fullName evidence="2">Uncharacterized protein</fullName>
    </submittedName>
</protein>
<feature type="transmembrane region" description="Helical" evidence="1">
    <location>
        <begin position="70"/>
        <end position="90"/>
    </location>
</feature>
<keyword evidence="1" id="KW-1133">Transmembrane helix</keyword>
<keyword evidence="3" id="KW-1185">Reference proteome</keyword>
<accession>A0A846QMU7</accession>
<feature type="transmembrane region" description="Helical" evidence="1">
    <location>
        <begin position="96"/>
        <end position="114"/>
    </location>
</feature>
<dbReference type="Proteomes" id="UP000580856">
    <property type="component" value="Unassembled WGS sequence"/>
</dbReference>